<dbReference type="SMART" id="SM00347">
    <property type="entry name" value="HTH_MARR"/>
    <property type="match status" value="1"/>
</dbReference>
<feature type="domain" description="HTH marR-type" evidence="2">
    <location>
        <begin position="3"/>
        <end position="136"/>
    </location>
</feature>
<evidence type="ECO:0000256" key="1">
    <source>
        <dbReference type="ARBA" id="ARBA00023125"/>
    </source>
</evidence>
<comment type="caution">
    <text evidence="3">The sequence shown here is derived from an EMBL/GenBank/DDBJ whole genome shotgun (WGS) entry which is preliminary data.</text>
</comment>
<dbReference type="InterPro" id="IPR036388">
    <property type="entry name" value="WH-like_DNA-bd_sf"/>
</dbReference>
<proteinExistence type="predicted"/>
<gene>
    <name evidence="3" type="ORF">EQ812_00445</name>
</gene>
<name>A0A4Q9WDU0_STALU</name>
<dbReference type="InterPro" id="IPR039422">
    <property type="entry name" value="MarR/SlyA-like"/>
</dbReference>
<organism evidence="3 4">
    <name type="scientific">Staphylococcus lugdunensis</name>
    <dbReference type="NCBI Taxonomy" id="28035"/>
    <lineage>
        <taxon>Bacteria</taxon>
        <taxon>Bacillati</taxon>
        <taxon>Bacillota</taxon>
        <taxon>Bacilli</taxon>
        <taxon>Bacillales</taxon>
        <taxon>Staphylococcaceae</taxon>
        <taxon>Staphylococcus</taxon>
    </lineage>
</organism>
<dbReference type="Gene3D" id="1.10.10.10">
    <property type="entry name" value="Winged helix-like DNA-binding domain superfamily/Winged helix DNA-binding domain"/>
    <property type="match status" value="1"/>
</dbReference>
<dbReference type="PANTHER" id="PTHR33164">
    <property type="entry name" value="TRANSCRIPTIONAL REGULATOR, MARR FAMILY"/>
    <property type="match status" value="1"/>
</dbReference>
<dbReference type="GO" id="GO:0003700">
    <property type="term" value="F:DNA-binding transcription factor activity"/>
    <property type="evidence" value="ECO:0007669"/>
    <property type="project" value="InterPro"/>
</dbReference>
<dbReference type="GO" id="GO:0006950">
    <property type="term" value="P:response to stress"/>
    <property type="evidence" value="ECO:0007669"/>
    <property type="project" value="TreeGrafter"/>
</dbReference>
<dbReference type="GeneID" id="58091455"/>
<dbReference type="PROSITE" id="PS50995">
    <property type="entry name" value="HTH_MARR_2"/>
    <property type="match status" value="1"/>
</dbReference>
<dbReference type="RefSeq" id="WP_002492286.1">
    <property type="nucleotide sequence ID" value="NZ_AP021848.1"/>
</dbReference>
<reference evidence="3 4" key="1">
    <citation type="journal article" date="2019" name="Sci. Transl. Med.">
        <title>Quorum sensing between bacterial species on the skin protects against epidermal injury in atopic dermatitis.</title>
        <authorList>
            <person name="Williams M.R."/>
        </authorList>
    </citation>
    <scope>NUCLEOTIDE SEQUENCE [LARGE SCALE GENOMIC DNA]</scope>
    <source>
        <strain evidence="3 4">E7</strain>
    </source>
</reference>
<dbReference type="GO" id="GO:0003677">
    <property type="term" value="F:DNA binding"/>
    <property type="evidence" value="ECO:0007669"/>
    <property type="project" value="UniProtKB-KW"/>
</dbReference>
<dbReference type="PANTHER" id="PTHR33164:SF44">
    <property type="entry name" value="TRANSCRIPTIONAL REGULATORY PROTEIN"/>
    <property type="match status" value="1"/>
</dbReference>
<sequence>MLQNNFFNSFIELYRPYIKATKPILDRFDLHSGQWLVLKDIAKQQPTTLVQISKRRFIEKPTTRQFIKALSEKGLLTITPGHDKREKVLNLSPEGHVLYQQINDEVSRIQIDLLAHASINEKQMEQVINMMASLHQLFMEEDNR</sequence>
<evidence type="ECO:0000259" key="2">
    <source>
        <dbReference type="PROSITE" id="PS50995"/>
    </source>
</evidence>
<dbReference type="AlphaFoldDB" id="A0A4Q9WDU0"/>
<evidence type="ECO:0000313" key="3">
    <source>
        <dbReference type="EMBL" id="TBW73303.1"/>
    </source>
</evidence>
<dbReference type="InterPro" id="IPR036390">
    <property type="entry name" value="WH_DNA-bd_sf"/>
</dbReference>
<keyword evidence="1" id="KW-0238">DNA-binding</keyword>
<protein>
    <submittedName>
        <fullName evidence="3">MarR family transcriptional regulator</fullName>
    </submittedName>
</protein>
<evidence type="ECO:0000313" key="4">
    <source>
        <dbReference type="Proteomes" id="UP000293637"/>
    </source>
</evidence>
<dbReference type="SUPFAM" id="SSF46785">
    <property type="entry name" value="Winged helix' DNA-binding domain"/>
    <property type="match status" value="1"/>
</dbReference>
<dbReference type="Proteomes" id="UP000293637">
    <property type="component" value="Unassembled WGS sequence"/>
</dbReference>
<dbReference type="EMBL" id="SCHB01000001">
    <property type="protein sequence ID" value="TBW73303.1"/>
    <property type="molecule type" value="Genomic_DNA"/>
</dbReference>
<dbReference type="InterPro" id="IPR000835">
    <property type="entry name" value="HTH_MarR-typ"/>
</dbReference>
<accession>A0A4Q9WDU0</accession>
<dbReference type="Pfam" id="PF13463">
    <property type="entry name" value="HTH_27"/>
    <property type="match status" value="1"/>
</dbReference>